<organism evidence="1 2">
    <name type="scientific">Hoeflea poritis</name>
    <dbReference type="NCBI Taxonomy" id="2993659"/>
    <lineage>
        <taxon>Bacteria</taxon>
        <taxon>Pseudomonadati</taxon>
        <taxon>Pseudomonadota</taxon>
        <taxon>Alphaproteobacteria</taxon>
        <taxon>Hyphomicrobiales</taxon>
        <taxon>Rhizobiaceae</taxon>
        <taxon>Hoeflea</taxon>
    </lineage>
</organism>
<proteinExistence type="predicted"/>
<evidence type="ECO:0000313" key="2">
    <source>
        <dbReference type="Proteomes" id="UP001148313"/>
    </source>
</evidence>
<gene>
    <name evidence="1" type="ORF">OOZ53_11375</name>
</gene>
<dbReference type="Proteomes" id="UP001148313">
    <property type="component" value="Unassembled WGS sequence"/>
</dbReference>
<evidence type="ECO:0000313" key="1">
    <source>
        <dbReference type="EMBL" id="MDA4845953.1"/>
    </source>
</evidence>
<evidence type="ECO:0008006" key="3">
    <source>
        <dbReference type="Google" id="ProtNLM"/>
    </source>
</evidence>
<reference evidence="1" key="1">
    <citation type="submission" date="2022-11" db="EMBL/GenBank/DDBJ databases">
        <title>Hoeflea poritis sp. nov., isolated from scleractinian coral Porites lutea.</title>
        <authorList>
            <person name="Zhang G."/>
            <person name="Wei Q."/>
            <person name="Cai L."/>
        </authorList>
    </citation>
    <scope>NUCLEOTIDE SEQUENCE</scope>
    <source>
        <strain evidence="1">E7-10</strain>
    </source>
</reference>
<keyword evidence="2" id="KW-1185">Reference proteome</keyword>
<dbReference type="RefSeq" id="WP_271089661.1">
    <property type="nucleotide sequence ID" value="NZ_JAPJZH010000006.1"/>
</dbReference>
<sequence length="336" mass="34595">MTDVLFANNAASTLAAGIDAAQLTISVQAGDAGEFPQPSGNQWFHVTVEDGSGNIETMKCTDRTTNVLTIVRGQDGTTAKAFTAGAVVEARLTKGALEDMQPNTANVTEAGALMDSEVDANLKTLSLPANTTITPAGAALIDDADAAAQKATLGLNNVDNTTDANKPVSSAQQAALDLKAIVARAVNTGVGLQGGGDLSADRTISAVLASQAEAEAGVLDNVLMTPLRVAQAIAALQNTYPRMAWISFNGTGTPAIIASEGFTSITDIGTGRWDLNFSTAMPNANYAVAGLFDNNSNTQNMYFSNKTVNSVRAEITQSGASYVDISNVTIIVMGAN</sequence>
<accession>A0ABT4VMM1</accession>
<comment type="caution">
    <text evidence="1">The sequence shown here is derived from an EMBL/GenBank/DDBJ whole genome shotgun (WGS) entry which is preliminary data.</text>
</comment>
<name>A0ABT4VMM1_9HYPH</name>
<protein>
    <recommendedName>
        <fullName evidence="3">Tail fiber protein</fullName>
    </recommendedName>
</protein>
<dbReference type="EMBL" id="JAPJZH010000006">
    <property type="protein sequence ID" value="MDA4845953.1"/>
    <property type="molecule type" value="Genomic_DNA"/>
</dbReference>